<protein>
    <recommendedName>
        <fullName evidence="2">Heparan-alpha-glucosaminide N-acetyltransferase catalytic domain-containing protein</fullName>
    </recommendedName>
</protein>
<dbReference type="Pfam" id="PF07786">
    <property type="entry name" value="HGSNAT_cat"/>
    <property type="match status" value="1"/>
</dbReference>
<keyword evidence="1" id="KW-0812">Transmembrane</keyword>
<sequence length="243" mass="27190">MTNKFVRIIEVDIIRGMAILGVVIFHVVWDLEFTGFISGFAFHPIWLGFGKSLAGTFMFLVGVSLVLAHAQSFKKNAFLQRLLLVALAAFLISAVTWFAFPNSFIYYGILHAIAVASLISLLFLRLPVYLIILAGVISLLLPQWFSFETFDTRWLAWTGLYNVAPSSNDFVPLFPWVGLSILGVAFAKFVNLPKRSSALSSKTRNRPIVKFIAWAGQKSLPIYLLHQPILLALIIPLSWLFVA</sequence>
<dbReference type="RefSeq" id="WP_053999698.1">
    <property type="nucleotide sequence ID" value="NZ_JXMU01000018.1"/>
</dbReference>
<reference evidence="3 4" key="1">
    <citation type="submission" date="2015-01" db="EMBL/GenBank/DDBJ databases">
        <title>Ahrensia donghaiensis sp. nov., a novel dimethylsulphoniopropionate-cleavage bacterium isolated from seawater and emended descriptions of the genus Ahrensia and Ahrensia kielensis.</title>
        <authorList>
            <person name="Liu J."/>
        </authorList>
    </citation>
    <scope>NUCLEOTIDE SEQUENCE [LARGE SCALE GENOMIC DNA]</scope>
    <source>
        <strain evidence="3 4">LZD062</strain>
    </source>
</reference>
<organism evidence="3 4">
    <name type="scientific">Ahrensia marina</name>
    <dbReference type="NCBI Taxonomy" id="1514904"/>
    <lineage>
        <taxon>Bacteria</taxon>
        <taxon>Pseudomonadati</taxon>
        <taxon>Pseudomonadota</taxon>
        <taxon>Alphaproteobacteria</taxon>
        <taxon>Hyphomicrobiales</taxon>
        <taxon>Ahrensiaceae</taxon>
        <taxon>Ahrensia</taxon>
    </lineage>
</organism>
<comment type="caution">
    <text evidence="3">The sequence shown here is derived from an EMBL/GenBank/DDBJ whole genome shotgun (WGS) entry which is preliminary data.</text>
</comment>
<dbReference type="STRING" id="1514904.SU32_12405"/>
<feature type="transmembrane region" description="Helical" evidence="1">
    <location>
        <begin position="49"/>
        <end position="70"/>
    </location>
</feature>
<feature type="transmembrane region" description="Helical" evidence="1">
    <location>
        <begin position="82"/>
        <end position="99"/>
    </location>
</feature>
<dbReference type="Proteomes" id="UP000038011">
    <property type="component" value="Unassembled WGS sequence"/>
</dbReference>
<dbReference type="PATRIC" id="fig|1514904.3.peg.1329"/>
<keyword evidence="1" id="KW-1133">Transmembrane helix</keyword>
<gene>
    <name evidence="3" type="ORF">SU32_12405</name>
</gene>
<proteinExistence type="predicted"/>
<evidence type="ECO:0000256" key="1">
    <source>
        <dbReference type="SAM" id="Phobius"/>
    </source>
</evidence>
<feature type="transmembrane region" description="Helical" evidence="1">
    <location>
        <begin position="12"/>
        <end position="29"/>
    </location>
</feature>
<keyword evidence="4" id="KW-1185">Reference proteome</keyword>
<feature type="transmembrane region" description="Helical" evidence="1">
    <location>
        <begin position="105"/>
        <end position="123"/>
    </location>
</feature>
<evidence type="ECO:0000259" key="2">
    <source>
        <dbReference type="Pfam" id="PF07786"/>
    </source>
</evidence>
<dbReference type="AlphaFoldDB" id="A0A0N1J6D5"/>
<dbReference type="InterPro" id="IPR012429">
    <property type="entry name" value="HGSNAT_cat"/>
</dbReference>
<feature type="domain" description="Heparan-alpha-glucosaminide N-acetyltransferase catalytic" evidence="2">
    <location>
        <begin position="7"/>
        <end position="228"/>
    </location>
</feature>
<dbReference type="EMBL" id="JXMU01000018">
    <property type="protein sequence ID" value="KPB00624.1"/>
    <property type="molecule type" value="Genomic_DNA"/>
</dbReference>
<evidence type="ECO:0000313" key="4">
    <source>
        <dbReference type="Proteomes" id="UP000038011"/>
    </source>
</evidence>
<keyword evidence="1" id="KW-0472">Membrane</keyword>
<feature type="transmembrane region" description="Helical" evidence="1">
    <location>
        <begin position="128"/>
        <end position="145"/>
    </location>
</feature>
<feature type="transmembrane region" description="Helical" evidence="1">
    <location>
        <begin position="173"/>
        <end position="192"/>
    </location>
</feature>
<accession>A0A0N1J6D5</accession>
<evidence type="ECO:0000313" key="3">
    <source>
        <dbReference type="EMBL" id="KPB00624.1"/>
    </source>
</evidence>
<feature type="transmembrane region" description="Helical" evidence="1">
    <location>
        <begin position="220"/>
        <end position="242"/>
    </location>
</feature>
<name>A0A0N1J6D5_9HYPH</name>
<dbReference type="OrthoDB" id="9807591at2"/>